<evidence type="ECO:0000256" key="2">
    <source>
        <dbReference type="ARBA" id="ARBA00010483"/>
    </source>
</evidence>
<dbReference type="GO" id="GO:0004757">
    <property type="term" value="F:sepiapterin reductase (NADP+) activity"/>
    <property type="evidence" value="ECO:0007669"/>
    <property type="project" value="UniProtKB-EC"/>
</dbReference>
<dbReference type="EMBL" id="GADI01002232">
    <property type="protein sequence ID" value="JAA71576.1"/>
    <property type="molecule type" value="mRNA"/>
</dbReference>
<evidence type="ECO:0000256" key="8">
    <source>
        <dbReference type="ARBA" id="ARBA00023002"/>
    </source>
</evidence>
<dbReference type="PRINTS" id="PR00081">
    <property type="entry name" value="GDHRDH"/>
</dbReference>
<dbReference type="InterPro" id="IPR051721">
    <property type="entry name" value="Biopterin_syn/organic_redct"/>
</dbReference>
<dbReference type="InterPro" id="IPR002347">
    <property type="entry name" value="SDR_fam"/>
</dbReference>
<organism evidence="9">
    <name type="scientific">Ixodes ricinus</name>
    <name type="common">Common tick</name>
    <name type="synonym">Acarus ricinus</name>
    <dbReference type="NCBI Taxonomy" id="34613"/>
    <lineage>
        <taxon>Eukaryota</taxon>
        <taxon>Metazoa</taxon>
        <taxon>Ecdysozoa</taxon>
        <taxon>Arthropoda</taxon>
        <taxon>Chelicerata</taxon>
        <taxon>Arachnida</taxon>
        <taxon>Acari</taxon>
        <taxon>Parasitiformes</taxon>
        <taxon>Ixodida</taxon>
        <taxon>Ixodoidea</taxon>
        <taxon>Ixodidae</taxon>
        <taxon>Ixodinae</taxon>
        <taxon>Ixodes</taxon>
    </lineage>
</organism>
<proteinExistence type="evidence at transcript level"/>
<evidence type="ECO:0000256" key="4">
    <source>
        <dbReference type="ARBA" id="ARBA00013075"/>
    </source>
</evidence>
<reference evidence="9" key="1">
    <citation type="submission" date="2012-12" db="EMBL/GenBank/DDBJ databases">
        <title>Identification and characterization of a phenylalanine ammonia-lyase gene family in Isatis indigotica Fort.</title>
        <authorList>
            <person name="Liu Q."/>
            <person name="Chen J."/>
            <person name="Zhou X."/>
            <person name="Di P."/>
            <person name="Xiao Y."/>
            <person name="Xuan H."/>
            <person name="Zhang L."/>
            <person name="Chen W."/>
        </authorList>
    </citation>
    <scope>NUCLEOTIDE SEQUENCE</scope>
    <source>
        <tissue evidence="9">Salivary gland</tissue>
    </source>
</reference>
<dbReference type="AlphaFoldDB" id="A0A0K8RKH1"/>
<evidence type="ECO:0000256" key="5">
    <source>
        <dbReference type="ARBA" id="ARBA00019170"/>
    </source>
</evidence>
<dbReference type="InterPro" id="IPR006393">
    <property type="entry name" value="Sepiapterin_red"/>
</dbReference>
<protein>
    <recommendedName>
        <fullName evidence="5">Sepiapterin reductase</fullName>
        <ecNumber evidence="4">1.1.1.153</ecNumber>
    </recommendedName>
</protein>
<comment type="subcellular location">
    <subcellularLocation>
        <location evidence="1">Cytoplasm</location>
    </subcellularLocation>
</comment>
<evidence type="ECO:0000313" key="9">
    <source>
        <dbReference type="EMBL" id="JAA71576.1"/>
    </source>
</evidence>
<dbReference type="InterPro" id="IPR036291">
    <property type="entry name" value="NAD(P)-bd_dom_sf"/>
</dbReference>
<dbReference type="GO" id="GO:0005737">
    <property type="term" value="C:cytoplasm"/>
    <property type="evidence" value="ECO:0007669"/>
    <property type="project" value="UniProtKB-SubCell"/>
</dbReference>
<evidence type="ECO:0000256" key="1">
    <source>
        <dbReference type="ARBA" id="ARBA00004496"/>
    </source>
</evidence>
<dbReference type="EC" id="1.1.1.153" evidence="4"/>
<dbReference type="PANTHER" id="PTHR44085:SF2">
    <property type="entry name" value="SEPIAPTERIN REDUCTASE"/>
    <property type="match status" value="1"/>
</dbReference>
<dbReference type="GO" id="GO:0006729">
    <property type="term" value="P:tetrahydrobiopterin biosynthetic process"/>
    <property type="evidence" value="ECO:0007669"/>
    <property type="project" value="InterPro"/>
</dbReference>
<sequence>MAEATGDCEKASFWGKKFLIFVTGASGGIGRAIAVGFAKHIAPGSLIVITGRNTAGLEETKRLVADLGPDVNVVVETCDHARASFRDYQELLRRASAQVESPERVLLVHNAGTTGDTSRYAATYDDERVIDDYNHLNLTSVMTLTAAFLQHYGSDSKPSRTIVNITSRAGIAAIPGLALYCAGKAARDMYMKVVAVENPSVSVLNYAPGPVDTAMFAQLKKGTKECEAMHDSTIKEGRLLTPEKTVGRLIGILEDQKFTSGDHIDYYDPQ</sequence>
<evidence type="ECO:0000256" key="7">
    <source>
        <dbReference type="ARBA" id="ARBA00022857"/>
    </source>
</evidence>
<accession>A0A0K8RKH1</accession>
<dbReference type="FunFam" id="3.40.50.720:FF:000259">
    <property type="entry name" value="Sepiapterin reductase"/>
    <property type="match status" value="1"/>
</dbReference>
<keyword evidence="6" id="KW-0963">Cytoplasm</keyword>
<dbReference type="Gene3D" id="3.40.50.720">
    <property type="entry name" value="NAD(P)-binding Rossmann-like Domain"/>
    <property type="match status" value="1"/>
</dbReference>
<dbReference type="Pfam" id="PF00106">
    <property type="entry name" value="adh_short"/>
    <property type="match status" value="1"/>
</dbReference>
<comment type="similarity">
    <text evidence="2">Belongs to the sepiapterin reductase family.</text>
</comment>
<dbReference type="SUPFAM" id="SSF51735">
    <property type="entry name" value="NAD(P)-binding Rossmann-fold domains"/>
    <property type="match status" value="1"/>
</dbReference>
<dbReference type="PANTHER" id="PTHR44085">
    <property type="entry name" value="SEPIAPTERIN REDUCTASE"/>
    <property type="match status" value="1"/>
</dbReference>
<evidence type="ECO:0000256" key="3">
    <source>
        <dbReference type="ARBA" id="ARBA00011738"/>
    </source>
</evidence>
<keyword evidence="8" id="KW-0560">Oxidoreductase</keyword>
<comment type="subunit">
    <text evidence="3">Homodimer.</text>
</comment>
<name>A0A0K8RKH1_IXORI</name>
<keyword evidence="7" id="KW-0521">NADP</keyword>
<dbReference type="NCBIfam" id="TIGR01500">
    <property type="entry name" value="sepiapter_red"/>
    <property type="match status" value="1"/>
</dbReference>
<evidence type="ECO:0000256" key="6">
    <source>
        <dbReference type="ARBA" id="ARBA00022490"/>
    </source>
</evidence>